<dbReference type="Proteomes" id="UP000091857">
    <property type="component" value="Chromosome 17"/>
</dbReference>
<evidence type="ECO:0000313" key="1">
    <source>
        <dbReference type="EMBL" id="KAG8634357.1"/>
    </source>
</evidence>
<name>A0ACB7G2B9_MANES</name>
<accession>A0ACB7G2B9</accession>
<gene>
    <name evidence="1" type="ORF">MANES_17G026799v8</name>
</gene>
<comment type="caution">
    <text evidence="1">The sequence shown here is derived from an EMBL/GenBank/DDBJ whole genome shotgun (WGS) entry which is preliminary data.</text>
</comment>
<sequence>MANERKASISTTFLCKDCKILVPKLFLRISAKINLAIEIKGTDQEDFNSLALRFSILKFQCPAFFILINTQIESSRDLINELFLLSQALNLIYPPLFCCWVGGKFNALTSSRLNIPSPLTFPHLSHTHTPILNNGDLTHRTSLIHF</sequence>
<dbReference type="EMBL" id="CM004403">
    <property type="protein sequence ID" value="KAG8634357.1"/>
    <property type="molecule type" value="Genomic_DNA"/>
</dbReference>
<protein>
    <submittedName>
        <fullName evidence="1">Uncharacterized protein</fullName>
    </submittedName>
</protein>
<keyword evidence="2" id="KW-1185">Reference proteome</keyword>
<reference evidence="2" key="1">
    <citation type="journal article" date="2016" name="Nat. Biotechnol.">
        <title>Sequencing wild and cultivated cassava and related species reveals extensive interspecific hybridization and genetic diversity.</title>
        <authorList>
            <person name="Bredeson J.V."/>
            <person name="Lyons J.B."/>
            <person name="Prochnik S.E."/>
            <person name="Wu G.A."/>
            <person name="Ha C.M."/>
            <person name="Edsinger-Gonzales E."/>
            <person name="Grimwood J."/>
            <person name="Schmutz J."/>
            <person name="Rabbi I.Y."/>
            <person name="Egesi C."/>
            <person name="Nauluvula P."/>
            <person name="Lebot V."/>
            <person name="Ndunguru J."/>
            <person name="Mkamilo G."/>
            <person name="Bart R.S."/>
            <person name="Setter T.L."/>
            <person name="Gleadow R.M."/>
            <person name="Kulakow P."/>
            <person name="Ferguson M.E."/>
            <person name="Rounsley S."/>
            <person name="Rokhsar D.S."/>
        </authorList>
    </citation>
    <scope>NUCLEOTIDE SEQUENCE [LARGE SCALE GENOMIC DNA]</scope>
    <source>
        <strain evidence="2">cv. AM560-2</strain>
    </source>
</reference>
<evidence type="ECO:0000313" key="2">
    <source>
        <dbReference type="Proteomes" id="UP000091857"/>
    </source>
</evidence>
<organism evidence="1 2">
    <name type="scientific">Manihot esculenta</name>
    <name type="common">Cassava</name>
    <name type="synonym">Jatropha manihot</name>
    <dbReference type="NCBI Taxonomy" id="3983"/>
    <lineage>
        <taxon>Eukaryota</taxon>
        <taxon>Viridiplantae</taxon>
        <taxon>Streptophyta</taxon>
        <taxon>Embryophyta</taxon>
        <taxon>Tracheophyta</taxon>
        <taxon>Spermatophyta</taxon>
        <taxon>Magnoliopsida</taxon>
        <taxon>eudicotyledons</taxon>
        <taxon>Gunneridae</taxon>
        <taxon>Pentapetalae</taxon>
        <taxon>rosids</taxon>
        <taxon>fabids</taxon>
        <taxon>Malpighiales</taxon>
        <taxon>Euphorbiaceae</taxon>
        <taxon>Crotonoideae</taxon>
        <taxon>Manihoteae</taxon>
        <taxon>Manihot</taxon>
    </lineage>
</organism>
<proteinExistence type="predicted"/>